<organism evidence="1 2">
    <name type="scientific">Flavobacterium arsenatis</name>
    <dbReference type="NCBI Taxonomy" id="1484332"/>
    <lineage>
        <taxon>Bacteria</taxon>
        <taxon>Pseudomonadati</taxon>
        <taxon>Bacteroidota</taxon>
        <taxon>Flavobacteriia</taxon>
        <taxon>Flavobacteriales</taxon>
        <taxon>Flavobacteriaceae</taxon>
        <taxon>Flavobacterium</taxon>
    </lineage>
</organism>
<dbReference type="RefSeq" id="WP_310026386.1">
    <property type="nucleotide sequence ID" value="NZ_JAVDVI010000007.1"/>
</dbReference>
<comment type="caution">
    <text evidence="1">The sequence shown here is derived from an EMBL/GenBank/DDBJ whole genome shotgun (WGS) entry which is preliminary data.</text>
</comment>
<reference evidence="1 2" key="1">
    <citation type="submission" date="2023-07" db="EMBL/GenBank/DDBJ databases">
        <title>Sorghum-associated microbial communities from plants grown in Nebraska, USA.</title>
        <authorList>
            <person name="Schachtman D."/>
        </authorList>
    </citation>
    <scope>NUCLEOTIDE SEQUENCE [LARGE SCALE GENOMIC DNA]</scope>
    <source>
        <strain evidence="1 2">3773</strain>
    </source>
</reference>
<dbReference type="EMBL" id="JAVDVI010000007">
    <property type="protein sequence ID" value="MDR6967990.1"/>
    <property type="molecule type" value="Genomic_DNA"/>
</dbReference>
<dbReference type="Proteomes" id="UP001255185">
    <property type="component" value="Unassembled WGS sequence"/>
</dbReference>
<sequence length="173" mass="19834">MKIYQSCGELKIDSSYNEKILTPRVMLPNLKHNGSYEFTGVYNISNGKHYGVLGVLKINGEPNIDLREYKTDKIELTQIGGDIDLNRFSSFNGGLNFSNLDINKKVTFVCYHDDNFDYNNPDDYAILIYFQKKIDDTDNHLQYEKTKIDSKMWKIPDPKIGNGGVLTVDGCRF</sequence>
<accession>A0ABU1TPT4</accession>
<proteinExistence type="predicted"/>
<evidence type="ECO:0000313" key="2">
    <source>
        <dbReference type="Proteomes" id="UP001255185"/>
    </source>
</evidence>
<gene>
    <name evidence="1" type="ORF">J2X31_002004</name>
</gene>
<evidence type="ECO:0000313" key="1">
    <source>
        <dbReference type="EMBL" id="MDR6967990.1"/>
    </source>
</evidence>
<name>A0ABU1TPT4_9FLAO</name>
<protein>
    <submittedName>
        <fullName evidence="1">Uncharacterized protein</fullName>
    </submittedName>
</protein>
<keyword evidence="2" id="KW-1185">Reference proteome</keyword>